<reference evidence="1" key="2">
    <citation type="journal article" date="2021" name="PeerJ">
        <title>Extensive microbial diversity within the chicken gut microbiome revealed by metagenomics and culture.</title>
        <authorList>
            <person name="Gilroy R."/>
            <person name="Ravi A."/>
            <person name="Getino M."/>
            <person name="Pursley I."/>
            <person name="Horton D.L."/>
            <person name="Alikhan N.F."/>
            <person name="Baker D."/>
            <person name="Gharbi K."/>
            <person name="Hall N."/>
            <person name="Watson M."/>
            <person name="Adriaenssens E.M."/>
            <person name="Foster-Nyarko E."/>
            <person name="Jarju S."/>
            <person name="Secka A."/>
            <person name="Antonio M."/>
            <person name="Oren A."/>
            <person name="Chaudhuri R.R."/>
            <person name="La Ragione R."/>
            <person name="Hildebrand F."/>
            <person name="Pallen M.J."/>
        </authorList>
    </citation>
    <scope>NUCLEOTIDE SEQUENCE</scope>
    <source>
        <strain evidence="1">ChiBcec2-4451</strain>
    </source>
</reference>
<gene>
    <name evidence="1" type="ORF">IAA63_08270</name>
</gene>
<dbReference type="InterPro" id="IPR027417">
    <property type="entry name" value="P-loop_NTPase"/>
</dbReference>
<dbReference type="Gene3D" id="3.40.50.300">
    <property type="entry name" value="P-loop containing nucleotide triphosphate hydrolases"/>
    <property type="match status" value="1"/>
</dbReference>
<dbReference type="Pfam" id="PF13189">
    <property type="entry name" value="Cytidylate_kin2"/>
    <property type="match status" value="1"/>
</dbReference>
<sequence>MKKLILAVGRQCASGGHEIGEKIAQRLGIAFYDKKGLMEIARGEVYDEVRAFYEEQPVNSLLYALAMGMDQEQLGQAPFSQIRRLADQGSCVIIGRCSGYIFRRDPEAVTLFVHADRDMRIERVMKYEGISRREAEKLVDKTDEDRAAFYQYYTRRQWGMAENYELCLDSGKLGIDGTVDAVLDYLERRKFL</sequence>
<keyword evidence="1" id="KW-0418">Kinase</keyword>
<reference evidence="1" key="1">
    <citation type="submission" date="2020-10" db="EMBL/GenBank/DDBJ databases">
        <authorList>
            <person name="Gilroy R."/>
        </authorList>
    </citation>
    <scope>NUCLEOTIDE SEQUENCE</scope>
    <source>
        <strain evidence="1">ChiBcec2-4451</strain>
    </source>
</reference>
<protein>
    <submittedName>
        <fullName evidence="1">Cytidylate kinase-like family protein</fullName>
    </submittedName>
</protein>
<dbReference type="SUPFAM" id="SSF52540">
    <property type="entry name" value="P-loop containing nucleoside triphosphate hydrolases"/>
    <property type="match status" value="1"/>
</dbReference>
<organism evidence="1 2">
    <name type="scientific">Candidatus Pullilachnospira stercoravium</name>
    <dbReference type="NCBI Taxonomy" id="2840913"/>
    <lineage>
        <taxon>Bacteria</taxon>
        <taxon>Bacillati</taxon>
        <taxon>Bacillota</taxon>
        <taxon>Clostridia</taxon>
        <taxon>Lachnospirales</taxon>
        <taxon>Lachnospiraceae</taxon>
        <taxon>Lachnospiraceae incertae sedis</taxon>
        <taxon>Candidatus Pullilachnospira</taxon>
    </lineage>
</organism>
<dbReference type="GO" id="GO:0016301">
    <property type="term" value="F:kinase activity"/>
    <property type="evidence" value="ECO:0007669"/>
    <property type="project" value="UniProtKB-KW"/>
</dbReference>
<dbReference type="AlphaFoldDB" id="A0A9D1NVT4"/>
<evidence type="ECO:0000313" key="2">
    <source>
        <dbReference type="Proteomes" id="UP000886723"/>
    </source>
</evidence>
<dbReference type="EMBL" id="DVON01000177">
    <property type="protein sequence ID" value="HIV13113.1"/>
    <property type="molecule type" value="Genomic_DNA"/>
</dbReference>
<comment type="caution">
    <text evidence="1">The sequence shown here is derived from an EMBL/GenBank/DDBJ whole genome shotgun (WGS) entry which is preliminary data.</text>
</comment>
<name>A0A9D1NVT4_9FIRM</name>
<dbReference type="Proteomes" id="UP000886723">
    <property type="component" value="Unassembled WGS sequence"/>
</dbReference>
<proteinExistence type="predicted"/>
<accession>A0A9D1NVT4</accession>
<keyword evidence="1" id="KW-0808">Transferase</keyword>
<evidence type="ECO:0000313" key="1">
    <source>
        <dbReference type="EMBL" id="HIV13113.1"/>
    </source>
</evidence>